<accession>F9YPQ5</accession>
<organism evidence="1 2">
    <name type="scientific">Capnocytophaga canimorsus (strain 5)</name>
    <dbReference type="NCBI Taxonomy" id="860228"/>
    <lineage>
        <taxon>Bacteria</taxon>
        <taxon>Pseudomonadati</taxon>
        <taxon>Bacteroidota</taxon>
        <taxon>Flavobacteriia</taxon>
        <taxon>Flavobacteriales</taxon>
        <taxon>Flavobacteriaceae</taxon>
        <taxon>Capnocytophaga</taxon>
    </lineage>
</organism>
<dbReference type="AlphaFoldDB" id="F9YPQ5"/>
<gene>
    <name evidence="1" type="ordered locus">Ccan_12850</name>
</gene>
<sequence>MIFRIFPLKVRDQARHYDLKITESYTARNKFADETIKNSSFDFRF</sequence>
<proteinExistence type="predicted"/>
<protein>
    <submittedName>
        <fullName evidence="1">Uncharacterized protein</fullName>
    </submittedName>
</protein>
<evidence type="ECO:0000313" key="2">
    <source>
        <dbReference type="Proteomes" id="UP000008895"/>
    </source>
</evidence>
<dbReference type="STRING" id="860228.Ccan_12850"/>
<dbReference type="KEGG" id="ccm:Ccan_12850"/>
<name>F9YPQ5_CAPCC</name>
<keyword evidence="2" id="KW-1185">Reference proteome</keyword>
<dbReference type="HOGENOM" id="CLU_3197490_0_0_10"/>
<dbReference type="Proteomes" id="UP000008895">
    <property type="component" value="Chromosome"/>
</dbReference>
<evidence type="ECO:0000313" key="1">
    <source>
        <dbReference type="EMBL" id="AEK23401.1"/>
    </source>
</evidence>
<reference evidence="1 2" key="1">
    <citation type="journal article" date="2011" name="J. Bacteriol.">
        <title>Complete genome sequence of the dog commensal and human pathogen Capnocytophaga canimorsus strain 5.</title>
        <authorList>
            <person name="Manfredi P."/>
            <person name="Pagni M."/>
            <person name="Cornelis G.R."/>
        </authorList>
    </citation>
    <scope>NUCLEOTIDE SEQUENCE [LARGE SCALE GENOMIC DNA]</scope>
    <source>
        <strain evidence="2">5</strain>
    </source>
</reference>
<dbReference type="EMBL" id="CP002113">
    <property type="protein sequence ID" value="AEK23401.1"/>
    <property type="molecule type" value="Genomic_DNA"/>
</dbReference>